<dbReference type="AlphaFoldDB" id="A0A0M9EKW2"/>
<dbReference type="Gene3D" id="2.130.10.10">
    <property type="entry name" value="YVTN repeat-like/Quinoprotein amine dehydrogenase"/>
    <property type="match status" value="1"/>
</dbReference>
<dbReference type="GO" id="GO:1990234">
    <property type="term" value="C:transferase complex"/>
    <property type="evidence" value="ECO:0007669"/>
    <property type="project" value="UniProtKB-ARBA"/>
</dbReference>
<dbReference type="EMBL" id="JXCE01001518">
    <property type="protein sequence ID" value="KPA35143.1"/>
    <property type="molecule type" value="Genomic_DNA"/>
</dbReference>
<dbReference type="GO" id="GO:0005634">
    <property type="term" value="C:nucleus"/>
    <property type="evidence" value="ECO:0007669"/>
    <property type="project" value="TreeGrafter"/>
</dbReference>
<feature type="repeat" description="WD" evidence="7">
    <location>
        <begin position="52"/>
        <end position="83"/>
    </location>
</feature>
<organism evidence="8 9">
    <name type="scientific">Fusarium langsethiae</name>
    <dbReference type="NCBI Taxonomy" id="179993"/>
    <lineage>
        <taxon>Eukaryota</taxon>
        <taxon>Fungi</taxon>
        <taxon>Dikarya</taxon>
        <taxon>Ascomycota</taxon>
        <taxon>Pezizomycotina</taxon>
        <taxon>Sordariomycetes</taxon>
        <taxon>Hypocreomycetidae</taxon>
        <taxon>Hypocreales</taxon>
        <taxon>Nectriaceae</taxon>
        <taxon>Fusarium</taxon>
    </lineage>
</organism>
<evidence type="ECO:0000256" key="5">
    <source>
        <dbReference type="ARBA" id="ARBA00039789"/>
    </source>
</evidence>
<keyword evidence="2" id="KW-0677">Repeat</keyword>
<feature type="non-terminal residue" evidence="8">
    <location>
        <position position="1"/>
    </location>
</feature>
<keyword evidence="9" id="KW-1185">Reference proteome</keyword>
<sequence length="143" mass="15665">AIEIAPLQAYSSALVFSPEHSLTRELFKKEEPDWMVLKPRMEADWNACLQTLEGHGDSVTSVVFSADGQRIASGSDDNTVKIWRSRARIWGSGDSLTVRVMSTAALQVQPREEGASAQYCTYLLVQKLACDTGLSFKIKGPGS</sequence>
<evidence type="ECO:0000256" key="6">
    <source>
        <dbReference type="ARBA" id="ARBA00043913"/>
    </source>
</evidence>
<comment type="caution">
    <text evidence="8">The sequence shown here is derived from an EMBL/GenBank/DDBJ whole genome shotgun (WGS) entry which is preliminary data.</text>
</comment>
<evidence type="ECO:0000256" key="3">
    <source>
        <dbReference type="ARBA" id="ARBA00023054"/>
    </source>
</evidence>
<evidence type="ECO:0000313" key="8">
    <source>
        <dbReference type="EMBL" id="KPA35143.1"/>
    </source>
</evidence>
<dbReference type="Pfam" id="PF00400">
    <property type="entry name" value="WD40"/>
    <property type="match status" value="1"/>
</dbReference>
<dbReference type="InterPro" id="IPR036322">
    <property type="entry name" value="WD40_repeat_dom_sf"/>
</dbReference>
<dbReference type="PANTHER" id="PTHR22847:SF637">
    <property type="entry name" value="WD REPEAT DOMAIN 5B"/>
    <property type="match status" value="1"/>
</dbReference>
<evidence type="ECO:0000256" key="1">
    <source>
        <dbReference type="ARBA" id="ARBA00022574"/>
    </source>
</evidence>
<dbReference type="SUPFAM" id="SSF50978">
    <property type="entry name" value="WD40 repeat-like"/>
    <property type="match status" value="1"/>
</dbReference>
<evidence type="ECO:0000256" key="2">
    <source>
        <dbReference type="ARBA" id="ARBA00022737"/>
    </source>
</evidence>
<gene>
    <name evidence="8" type="ORF">FLAG1_12193</name>
</gene>
<keyword evidence="1 7" id="KW-0853">WD repeat</keyword>
<evidence type="ECO:0000313" key="9">
    <source>
        <dbReference type="Proteomes" id="UP000037904"/>
    </source>
</evidence>
<dbReference type="PANTHER" id="PTHR22847">
    <property type="entry name" value="WD40 REPEAT PROTEIN"/>
    <property type="match status" value="1"/>
</dbReference>
<dbReference type="InterPro" id="IPR001680">
    <property type="entry name" value="WD40_rpt"/>
</dbReference>
<evidence type="ECO:0000256" key="7">
    <source>
        <dbReference type="PROSITE-ProRule" id="PRU00221"/>
    </source>
</evidence>
<keyword evidence="3" id="KW-0175">Coiled coil</keyword>
<dbReference type="InterPro" id="IPR015943">
    <property type="entry name" value="WD40/YVTN_repeat-like_dom_sf"/>
</dbReference>
<comment type="similarity">
    <text evidence="4">Belongs to the WD repeat MDV1/CAF4 family.</text>
</comment>
<dbReference type="PROSITE" id="PS50294">
    <property type="entry name" value="WD_REPEATS_REGION"/>
    <property type="match status" value="1"/>
</dbReference>
<dbReference type="SMART" id="SM00320">
    <property type="entry name" value="WD40"/>
    <property type="match status" value="1"/>
</dbReference>
<dbReference type="PROSITE" id="PS50082">
    <property type="entry name" value="WD_REPEATS_2"/>
    <property type="match status" value="1"/>
</dbReference>
<accession>A0A0M9EKW2</accession>
<comment type="function">
    <text evidence="6">Involved in mitochondrial fission. Acts as an adapter protein required to form mitochondrial fission complexes. Formation of these complexes is required to promote constriction and fission of the mitochondrial compartment at a late step in mitochondrial division.</text>
</comment>
<name>A0A0M9EKW2_FUSLA</name>
<proteinExistence type="inferred from homology"/>
<evidence type="ECO:0000256" key="4">
    <source>
        <dbReference type="ARBA" id="ARBA00038415"/>
    </source>
</evidence>
<reference evidence="8 9" key="1">
    <citation type="submission" date="2015-04" db="EMBL/GenBank/DDBJ databases">
        <title>The draft genome sequence of Fusarium langsethiae, a T-2/HT-2 mycotoxin producer.</title>
        <authorList>
            <person name="Lysoe E."/>
            <person name="Divon H.H."/>
            <person name="Terzi V."/>
            <person name="Orru L."/>
            <person name="Lamontanara A."/>
            <person name="Kolseth A.-K."/>
            <person name="Frandsen R.J."/>
            <person name="Nielsen K."/>
            <person name="Thrane U."/>
        </authorList>
    </citation>
    <scope>NUCLEOTIDE SEQUENCE [LARGE SCALE GENOMIC DNA]</scope>
    <source>
        <strain evidence="8 9">Fl201059</strain>
    </source>
</reference>
<protein>
    <recommendedName>
        <fullName evidence="5">Mitochondrial division protein 1</fullName>
    </recommendedName>
</protein>
<dbReference type="Proteomes" id="UP000037904">
    <property type="component" value="Unassembled WGS sequence"/>
</dbReference>